<keyword evidence="3" id="KW-0378">Hydrolase</keyword>
<feature type="region of interest" description="Disordered" evidence="1">
    <location>
        <begin position="1"/>
        <end position="43"/>
    </location>
</feature>
<evidence type="ECO:0000313" key="4">
    <source>
        <dbReference type="Proteomes" id="UP000236447"/>
    </source>
</evidence>
<dbReference type="Proteomes" id="UP000236447">
    <property type="component" value="Chromosome"/>
</dbReference>
<dbReference type="InterPro" id="IPR011335">
    <property type="entry name" value="Restrct_endonuc-II-like"/>
</dbReference>
<reference evidence="3 4" key="2">
    <citation type="journal article" date="2017" name="Genome Biol. Evol.">
        <title>Trajectories and Drivers of Genome Evolution in Surface-Associated Marine Phaeobacter.</title>
        <authorList>
            <person name="Freese H.M."/>
            <person name="Sikorski J."/>
            <person name="Bunk B."/>
            <person name="Scheuner C."/>
            <person name="Meier-Kolthoff J.P."/>
            <person name="Sproer C."/>
            <person name="Gram L."/>
            <person name="Overmann J."/>
        </authorList>
    </citation>
    <scope>NUCLEOTIDE SEQUENCE [LARGE SCALE GENOMIC DNA]</scope>
    <source>
        <strain evidence="3 4">P88</strain>
    </source>
</reference>
<dbReference type="AlphaFoldDB" id="A0A2I7K4Y5"/>
<dbReference type="PANTHER" id="PTHR30015:SF6">
    <property type="entry name" value="SLL1429 PROTEIN"/>
    <property type="match status" value="1"/>
</dbReference>
<keyword evidence="3" id="KW-0255">Endonuclease</keyword>
<feature type="compositionally biased region" description="Basic and acidic residues" evidence="1">
    <location>
        <begin position="1"/>
        <end position="42"/>
    </location>
</feature>
<gene>
    <name evidence="3" type="ORF">PhaeoP88_00241</name>
</gene>
<reference evidence="3 4" key="1">
    <citation type="journal article" date="2017" name="Front. Microbiol.">
        <title>Phaeobacter piscinae sp. nov., a species of the Roseobacter group and potential aquaculture probiont.</title>
        <authorList>
            <person name="Sonnenschein E.C."/>
            <person name="Phippen C.B.W."/>
            <person name="Nielsen K.F."/>
            <person name="Mateiu R.V."/>
            <person name="Melchiorsen J."/>
            <person name="Gram L."/>
            <person name="Overmann J."/>
            <person name="Freese H.M."/>
        </authorList>
    </citation>
    <scope>NUCLEOTIDE SEQUENCE [LARGE SCALE GENOMIC DNA]</scope>
    <source>
        <strain evidence="3 4">P88</strain>
    </source>
</reference>
<proteinExistence type="predicted"/>
<evidence type="ECO:0000256" key="1">
    <source>
        <dbReference type="SAM" id="MobiDB-lite"/>
    </source>
</evidence>
<feature type="domain" description="Restriction endonuclease type IV Mrr" evidence="2">
    <location>
        <begin position="160"/>
        <end position="261"/>
    </location>
</feature>
<dbReference type="PANTHER" id="PTHR30015">
    <property type="entry name" value="MRR RESTRICTION SYSTEM PROTEIN"/>
    <property type="match status" value="1"/>
</dbReference>
<dbReference type="InterPro" id="IPR052906">
    <property type="entry name" value="Type_IV_Methyl-Rstrct_Enzyme"/>
</dbReference>
<evidence type="ECO:0000259" key="2">
    <source>
        <dbReference type="Pfam" id="PF04471"/>
    </source>
</evidence>
<dbReference type="SUPFAM" id="SSF52980">
    <property type="entry name" value="Restriction endonuclease-like"/>
    <property type="match status" value="1"/>
</dbReference>
<protein>
    <submittedName>
        <fullName evidence="3">Restriction endonuclease</fullName>
    </submittedName>
</protein>
<sequence>MSKDNSDSGKGEHKVSERLAKKLAEVRQKKQAETVRTREYYRGPHTISDQLAKKISENRAKRERKDAQAREIVRKGIISSVARHFPALSRNLRKSIRTDDYGTITEDNRNQVALSFFASMKIDFSQLQESEAVALLISEVDKLSQKYKEEDFDPASYPENGHEFEYWLADALGKFGWETQVTTGSGDQGVDVVAQKASMTVAIQAKRYIGNVGNKAVQEIYAGALHLGIKAAAVITTTGFTKSAVELSSSTGVKLLTVEDLPHLEEVLQEEK</sequence>
<dbReference type="GO" id="GO:0009307">
    <property type="term" value="P:DNA restriction-modification system"/>
    <property type="evidence" value="ECO:0007669"/>
    <property type="project" value="InterPro"/>
</dbReference>
<keyword evidence="3" id="KW-0540">Nuclease</keyword>
<name>A0A2I7K4Y5_9RHOB</name>
<dbReference type="RefSeq" id="WP_102882909.1">
    <property type="nucleotide sequence ID" value="NZ_CP010725.1"/>
</dbReference>
<dbReference type="Pfam" id="PF04471">
    <property type="entry name" value="Mrr_cat"/>
    <property type="match status" value="1"/>
</dbReference>
<dbReference type="InterPro" id="IPR007560">
    <property type="entry name" value="Restrct_endonuc_IV_Mrr"/>
</dbReference>
<accession>A0A2I7K4Y5</accession>
<dbReference type="GO" id="GO:0003677">
    <property type="term" value="F:DNA binding"/>
    <property type="evidence" value="ECO:0007669"/>
    <property type="project" value="InterPro"/>
</dbReference>
<organism evidence="3 4">
    <name type="scientific">Phaeobacter inhibens</name>
    <dbReference type="NCBI Taxonomy" id="221822"/>
    <lineage>
        <taxon>Bacteria</taxon>
        <taxon>Pseudomonadati</taxon>
        <taxon>Pseudomonadota</taxon>
        <taxon>Alphaproteobacteria</taxon>
        <taxon>Rhodobacterales</taxon>
        <taxon>Roseobacteraceae</taxon>
        <taxon>Phaeobacter</taxon>
    </lineage>
</organism>
<dbReference type="Gene3D" id="3.40.1350.10">
    <property type="match status" value="1"/>
</dbReference>
<evidence type="ECO:0000313" key="3">
    <source>
        <dbReference type="EMBL" id="AUQ97645.1"/>
    </source>
</evidence>
<dbReference type="InterPro" id="IPR011856">
    <property type="entry name" value="tRNA_endonuc-like_dom_sf"/>
</dbReference>
<dbReference type="GO" id="GO:0015666">
    <property type="term" value="F:restriction endodeoxyribonuclease activity"/>
    <property type="evidence" value="ECO:0007669"/>
    <property type="project" value="TreeGrafter"/>
</dbReference>
<dbReference type="EMBL" id="CP010725">
    <property type="protein sequence ID" value="AUQ97645.1"/>
    <property type="molecule type" value="Genomic_DNA"/>
</dbReference>